<keyword evidence="1" id="KW-0802">TPR repeat</keyword>
<name>A0A3N0V509_9GAMM</name>
<protein>
    <submittedName>
        <fullName evidence="2">Uncharacterized protein</fullName>
    </submittedName>
</protein>
<gene>
    <name evidence="2" type="ORF">ED208_14295</name>
</gene>
<dbReference type="Gene3D" id="1.25.40.10">
    <property type="entry name" value="Tetratricopeptide repeat domain"/>
    <property type="match status" value="1"/>
</dbReference>
<feature type="repeat" description="TPR" evidence="1">
    <location>
        <begin position="217"/>
        <end position="250"/>
    </location>
</feature>
<sequence length="311" mass="32782">MDLRPLWLALGLTLAGCAALPPSPVAEAVQLVGVPAHAQEELQCGPAALSSALQASGVETSPEALKKDLFIPARGGSLQVELLAQTRRHGRLPVQLPAEEAALIAALRDGLPPLVLLNLGVRSYPVWHYAVLVGYDPEQGYLLNDGKAEPSRYSRRSFLRRWDWAGRWALLVSRPEQIPEPVRPPDWIAAAAPLERSAPPLAATAYRVAAQRWPEQALVQAALGAERYAAGDLAASVQALRKAVALEPDNAAYANNLANVEWARGCATAARTALAKFDLAALPPALAASLGQTIAEISAAPAAACPDPAAP</sequence>
<dbReference type="Gene3D" id="3.90.70.10">
    <property type="entry name" value="Cysteine proteinases"/>
    <property type="match status" value="1"/>
</dbReference>
<proteinExistence type="predicted"/>
<accession>A0A3N0V509</accession>
<dbReference type="Proteomes" id="UP000282106">
    <property type="component" value="Unassembled WGS sequence"/>
</dbReference>
<dbReference type="InterPro" id="IPR019734">
    <property type="entry name" value="TPR_rpt"/>
</dbReference>
<keyword evidence="3" id="KW-1185">Reference proteome</keyword>
<dbReference type="NCBIfam" id="NF033920">
    <property type="entry name" value="C39_PA2778_fam"/>
    <property type="match status" value="1"/>
</dbReference>
<reference evidence="2 3" key="1">
    <citation type="submission" date="2018-10" db="EMBL/GenBank/DDBJ databases">
        <authorList>
            <person name="Chen W.-M."/>
        </authorList>
    </citation>
    <scope>NUCLEOTIDE SEQUENCE [LARGE SCALE GENOMIC DNA]</scope>
    <source>
        <strain evidence="2 3">THS-13</strain>
    </source>
</reference>
<evidence type="ECO:0000256" key="1">
    <source>
        <dbReference type="PROSITE-ProRule" id="PRU00339"/>
    </source>
</evidence>
<dbReference type="PROSITE" id="PS50005">
    <property type="entry name" value="TPR"/>
    <property type="match status" value="1"/>
</dbReference>
<dbReference type="InParanoid" id="A0A3N0V509"/>
<dbReference type="EMBL" id="RJVO01000007">
    <property type="protein sequence ID" value="ROH87876.1"/>
    <property type="molecule type" value="Genomic_DNA"/>
</dbReference>
<dbReference type="InterPro" id="IPR011990">
    <property type="entry name" value="TPR-like_helical_dom_sf"/>
</dbReference>
<dbReference type="SUPFAM" id="SSF48452">
    <property type="entry name" value="TPR-like"/>
    <property type="match status" value="1"/>
</dbReference>
<evidence type="ECO:0000313" key="3">
    <source>
        <dbReference type="Proteomes" id="UP000282106"/>
    </source>
</evidence>
<organism evidence="2 3">
    <name type="scientific">Stagnimonas aquatica</name>
    <dbReference type="NCBI Taxonomy" id="2689987"/>
    <lineage>
        <taxon>Bacteria</taxon>
        <taxon>Pseudomonadati</taxon>
        <taxon>Pseudomonadota</taxon>
        <taxon>Gammaproteobacteria</taxon>
        <taxon>Nevskiales</taxon>
        <taxon>Nevskiaceae</taxon>
        <taxon>Stagnimonas</taxon>
    </lineage>
</organism>
<dbReference type="RefSeq" id="WP_123212600.1">
    <property type="nucleotide sequence ID" value="NZ_RJVO01000007.1"/>
</dbReference>
<comment type="caution">
    <text evidence="2">The sequence shown here is derived from an EMBL/GenBank/DDBJ whole genome shotgun (WGS) entry which is preliminary data.</text>
</comment>
<dbReference type="PROSITE" id="PS51257">
    <property type="entry name" value="PROKAR_LIPOPROTEIN"/>
    <property type="match status" value="1"/>
</dbReference>
<dbReference type="AlphaFoldDB" id="A0A3N0V509"/>
<evidence type="ECO:0000313" key="2">
    <source>
        <dbReference type="EMBL" id="ROH87876.1"/>
    </source>
</evidence>